<accession>A0A7J4IV53</accession>
<dbReference type="Pfam" id="PF00705">
    <property type="entry name" value="PCNA_N"/>
    <property type="match status" value="1"/>
</dbReference>
<sequence length="240" mass="26971">MIELKNTSPLRKSIDAISAFISEGNFRFNEQGIHFKAIDPSQILLVNLFMDKKHFDSFSVEPTFVGVDLVELSKIMARSLPTDKLRIDLTDSEMKVKLEGDFHRSFKLPLIDVSEDEINLPSKTYDASIEISARIMKEALKDASLFGSSVIFKVKGSQFFVEARGSQGTLDAVSKETKGIKVKASKDVTAKFSLNFLQNIIKEADAEEKILLELKTDAPMKVSYNIGKNRIEFFLAHMLL</sequence>
<keyword evidence="3 4" id="KW-0235">DNA replication</keyword>
<evidence type="ECO:0000259" key="7">
    <source>
        <dbReference type="Pfam" id="PF02747"/>
    </source>
</evidence>
<dbReference type="PANTHER" id="PTHR11352:SF0">
    <property type="entry name" value="PROLIFERATING CELL NUCLEAR ANTIGEN"/>
    <property type="match status" value="1"/>
</dbReference>
<dbReference type="EMBL" id="DUFG01000013">
    <property type="protein sequence ID" value="HIH08105.1"/>
    <property type="molecule type" value="Genomic_DNA"/>
</dbReference>
<dbReference type="Pfam" id="PF02747">
    <property type="entry name" value="PCNA_C"/>
    <property type="match status" value="1"/>
</dbReference>
<proteinExistence type="inferred from homology"/>
<dbReference type="SUPFAM" id="SSF55979">
    <property type="entry name" value="DNA clamp"/>
    <property type="match status" value="1"/>
</dbReference>
<dbReference type="NCBIfam" id="TIGR00590">
    <property type="entry name" value="pcna"/>
    <property type="match status" value="1"/>
</dbReference>
<keyword evidence="2 3" id="KW-0238">DNA-binding</keyword>
<evidence type="ECO:0000256" key="1">
    <source>
        <dbReference type="ARBA" id="ARBA00010462"/>
    </source>
</evidence>
<comment type="caution">
    <text evidence="8">The sequence shown here is derived from an EMBL/GenBank/DDBJ whole genome shotgun (WGS) entry which is preliminary data.</text>
</comment>
<dbReference type="AlphaFoldDB" id="A0A7J4IV53"/>
<dbReference type="PANTHER" id="PTHR11352">
    <property type="entry name" value="PROLIFERATING CELL NUCLEAR ANTIGEN"/>
    <property type="match status" value="1"/>
</dbReference>
<dbReference type="GO" id="GO:0003677">
    <property type="term" value="F:DNA binding"/>
    <property type="evidence" value="ECO:0007669"/>
    <property type="project" value="UniProtKB-UniRule"/>
</dbReference>
<comment type="subunit">
    <text evidence="3">Homotrimer. The subunits circularize to form a toroid; DNA passes through its center. Replication factor C (RFC) is required to load the toroid on the DNA.</text>
</comment>
<dbReference type="PRINTS" id="PR00339">
    <property type="entry name" value="PCNACYCLIN"/>
</dbReference>
<evidence type="ECO:0000256" key="4">
    <source>
        <dbReference type="RuleBase" id="RU003671"/>
    </source>
</evidence>
<evidence type="ECO:0000313" key="9">
    <source>
        <dbReference type="EMBL" id="MBS3058900.1"/>
    </source>
</evidence>
<protein>
    <recommendedName>
        <fullName evidence="3">DNA polymerase sliding clamp</fullName>
    </recommendedName>
    <alternativeName>
        <fullName evidence="3">Proliferating cell nuclear antigen homolog</fullName>
        <shortName evidence="3">PCNA</shortName>
    </alternativeName>
</protein>
<evidence type="ECO:0000313" key="8">
    <source>
        <dbReference type="EMBL" id="HIH08105.1"/>
    </source>
</evidence>
<reference evidence="9" key="2">
    <citation type="submission" date="2021-03" db="EMBL/GenBank/DDBJ databases">
        <authorList>
            <person name="Jaffe A."/>
        </authorList>
    </citation>
    <scope>NUCLEOTIDE SEQUENCE</scope>
    <source>
        <strain evidence="9">RIFCSPHIGHO2_01_FULL_GW2011_AR10_43_9</strain>
    </source>
</reference>
<comment type="function">
    <text evidence="3">Sliding clamp subunit that acts as a moving platform for DNA processing. Responsible for tethering the catalytic subunit of DNA polymerase and other proteins to DNA during high-speed replication.</text>
</comment>
<dbReference type="GO" id="GO:0006275">
    <property type="term" value="P:regulation of DNA replication"/>
    <property type="evidence" value="ECO:0007669"/>
    <property type="project" value="UniProtKB-UniRule"/>
</dbReference>
<dbReference type="InterPro" id="IPR022648">
    <property type="entry name" value="Pr_cel_nuc_antig_N"/>
</dbReference>
<evidence type="ECO:0000256" key="3">
    <source>
        <dbReference type="HAMAP-Rule" id="MF_00317"/>
    </source>
</evidence>
<reference evidence="8" key="1">
    <citation type="journal article" date="2020" name="bioRxiv">
        <title>A rank-normalized archaeal taxonomy based on genome phylogeny resolves widespread incomplete and uneven classifications.</title>
        <authorList>
            <person name="Rinke C."/>
            <person name="Chuvochina M."/>
            <person name="Mussig A.J."/>
            <person name="Chaumeil P.-A."/>
            <person name="Waite D.W."/>
            <person name="Whitman W.B."/>
            <person name="Parks D.H."/>
            <person name="Hugenholtz P."/>
        </authorList>
    </citation>
    <scope>NUCLEOTIDE SEQUENCE</scope>
    <source>
        <strain evidence="8">UBA10011</strain>
    </source>
</reference>
<name>A0A7J4IV53_9ARCH</name>
<dbReference type="GO" id="GO:0030337">
    <property type="term" value="F:DNA polymerase processivity factor activity"/>
    <property type="evidence" value="ECO:0007669"/>
    <property type="project" value="UniProtKB-UniRule"/>
</dbReference>
<dbReference type="InterPro" id="IPR000730">
    <property type="entry name" value="Pr_cel_nuc_antig"/>
</dbReference>
<dbReference type="InterPro" id="IPR022649">
    <property type="entry name" value="Pr_cel_nuc_antig_C"/>
</dbReference>
<comment type="similarity">
    <text evidence="1 3 4">Belongs to the PCNA family.</text>
</comment>
<organism evidence="8 10">
    <name type="scientific">Candidatus Iainarchaeum sp</name>
    <dbReference type="NCBI Taxonomy" id="3101447"/>
    <lineage>
        <taxon>Archaea</taxon>
        <taxon>Candidatus Iainarchaeota</taxon>
        <taxon>Candidatus Iainarchaeia</taxon>
        <taxon>Candidatus Iainarchaeales</taxon>
        <taxon>Candidatus Iainarchaeaceae</taxon>
        <taxon>Candidatus Iainarchaeum</taxon>
    </lineage>
</organism>
<dbReference type="InterPro" id="IPR046938">
    <property type="entry name" value="DNA_clamp_sf"/>
</dbReference>
<dbReference type="EMBL" id="JAGVWF010000007">
    <property type="protein sequence ID" value="MBS3058900.1"/>
    <property type="molecule type" value="Genomic_DNA"/>
</dbReference>
<evidence type="ECO:0000313" key="10">
    <source>
        <dbReference type="Proteomes" id="UP000577419"/>
    </source>
</evidence>
<evidence type="ECO:0000256" key="5">
    <source>
        <dbReference type="RuleBase" id="RU003673"/>
    </source>
</evidence>
<dbReference type="Gene3D" id="3.70.10.10">
    <property type="match status" value="1"/>
</dbReference>
<dbReference type="Proteomes" id="UP000683213">
    <property type="component" value="Unassembled WGS sequence"/>
</dbReference>
<evidence type="ECO:0000256" key="2">
    <source>
        <dbReference type="ARBA" id="ARBA00023125"/>
    </source>
</evidence>
<comment type="function">
    <text evidence="5">Sliding clamp subunit. Responsible for tethering the catalytic subunit of DNA polymerase to DNA during high-speed replication.</text>
</comment>
<feature type="domain" description="Proliferating cell nuclear antigen PCNA C-terminal" evidence="7">
    <location>
        <begin position="120"/>
        <end position="236"/>
    </location>
</feature>
<feature type="domain" description="Proliferating cell nuclear antigen PCNA N-terminal" evidence="6">
    <location>
        <begin position="3"/>
        <end position="98"/>
    </location>
</feature>
<evidence type="ECO:0000259" key="6">
    <source>
        <dbReference type="Pfam" id="PF00705"/>
    </source>
</evidence>
<dbReference type="GO" id="GO:0006272">
    <property type="term" value="P:leading strand elongation"/>
    <property type="evidence" value="ECO:0007669"/>
    <property type="project" value="TreeGrafter"/>
</dbReference>
<dbReference type="Proteomes" id="UP000577419">
    <property type="component" value="Unassembled WGS sequence"/>
</dbReference>
<reference evidence="9" key="3">
    <citation type="submission" date="2021-05" db="EMBL/GenBank/DDBJ databases">
        <title>Protein family content uncovers lineage relationships and bacterial pathway maintenance mechanisms in DPANN archaea.</title>
        <authorList>
            <person name="Castelle C.J."/>
            <person name="Meheust R."/>
            <person name="Jaffe A.L."/>
            <person name="Seitz K."/>
            <person name="Gong X."/>
            <person name="Baker B.J."/>
            <person name="Banfield J.F."/>
        </authorList>
    </citation>
    <scope>NUCLEOTIDE SEQUENCE</scope>
    <source>
        <strain evidence="9">RIFCSPHIGHO2_01_FULL_GW2011_AR10_43_9</strain>
    </source>
</reference>
<gene>
    <name evidence="3 8" type="primary">pcn</name>
    <name evidence="8" type="ORF">HA237_01910</name>
    <name evidence="9" type="ORF">J4224_00565</name>
</gene>
<dbReference type="CDD" id="cd00577">
    <property type="entry name" value="PCNA"/>
    <property type="match status" value="1"/>
</dbReference>
<dbReference type="HAMAP" id="MF_00317">
    <property type="entry name" value="DNApol_clamp_arch"/>
    <property type="match status" value="1"/>
</dbReference>